<keyword evidence="3" id="KW-0804">Transcription</keyword>
<dbReference type="SUPFAM" id="SSF46689">
    <property type="entry name" value="Homeodomain-like"/>
    <property type="match status" value="2"/>
</dbReference>
<dbReference type="Pfam" id="PF00072">
    <property type="entry name" value="Response_reg"/>
    <property type="match status" value="1"/>
</dbReference>
<evidence type="ECO:0000256" key="3">
    <source>
        <dbReference type="ARBA" id="ARBA00023163"/>
    </source>
</evidence>
<dbReference type="GO" id="GO:0003700">
    <property type="term" value="F:DNA-binding transcription factor activity"/>
    <property type="evidence" value="ECO:0007669"/>
    <property type="project" value="InterPro"/>
</dbReference>
<feature type="domain" description="Response regulatory" evidence="6">
    <location>
        <begin position="4"/>
        <end position="121"/>
    </location>
</feature>
<dbReference type="InterPro" id="IPR011006">
    <property type="entry name" value="CheY-like_superfamily"/>
</dbReference>
<dbReference type="InterPro" id="IPR018062">
    <property type="entry name" value="HTH_AraC-typ_CS"/>
</dbReference>
<keyword evidence="1" id="KW-0805">Transcription regulation</keyword>
<reference evidence="7 8" key="1">
    <citation type="submission" date="2018-07" db="EMBL/GenBank/DDBJ databases">
        <title>Genomic Encyclopedia of Type Strains, Phase III (KMG-III): the genomes of soil and plant-associated and newly described type strains.</title>
        <authorList>
            <person name="Whitman W."/>
        </authorList>
    </citation>
    <scope>NUCLEOTIDE SEQUENCE [LARGE SCALE GENOMIC DNA]</scope>
    <source>
        <strain evidence="7 8">CECT 7506</strain>
    </source>
</reference>
<accession>A0A368W3L7</accession>
<dbReference type="Proteomes" id="UP000252415">
    <property type="component" value="Unassembled WGS sequence"/>
</dbReference>
<dbReference type="AlphaFoldDB" id="A0A368W3L7"/>
<dbReference type="SMART" id="SM00448">
    <property type="entry name" value="REC"/>
    <property type="match status" value="1"/>
</dbReference>
<dbReference type="CDD" id="cd17536">
    <property type="entry name" value="REC_YesN-like"/>
    <property type="match status" value="1"/>
</dbReference>
<dbReference type="PANTHER" id="PTHR43280">
    <property type="entry name" value="ARAC-FAMILY TRANSCRIPTIONAL REGULATOR"/>
    <property type="match status" value="1"/>
</dbReference>
<dbReference type="PROSITE" id="PS00041">
    <property type="entry name" value="HTH_ARAC_FAMILY_1"/>
    <property type="match status" value="1"/>
</dbReference>
<organism evidence="7 8">
    <name type="scientific">Paenibacillus prosopidis</name>
    <dbReference type="NCBI Taxonomy" id="630520"/>
    <lineage>
        <taxon>Bacteria</taxon>
        <taxon>Bacillati</taxon>
        <taxon>Bacillota</taxon>
        <taxon>Bacilli</taxon>
        <taxon>Bacillales</taxon>
        <taxon>Paenibacillaceae</taxon>
        <taxon>Paenibacillus</taxon>
    </lineage>
</organism>
<dbReference type="InterPro" id="IPR001789">
    <property type="entry name" value="Sig_transdc_resp-reg_receiver"/>
</dbReference>
<evidence type="ECO:0000259" key="5">
    <source>
        <dbReference type="PROSITE" id="PS01124"/>
    </source>
</evidence>
<dbReference type="InterPro" id="IPR018060">
    <property type="entry name" value="HTH_AraC"/>
</dbReference>
<dbReference type="Gene3D" id="1.10.10.60">
    <property type="entry name" value="Homeodomain-like"/>
    <property type="match status" value="2"/>
</dbReference>
<dbReference type="EMBL" id="QPJD01000006">
    <property type="protein sequence ID" value="RCW48556.1"/>
    <property type="molecule type" value="Genomic_DNA"/>
</dbReference>
<dbReference type="OrthoDB" id="342399at2"/>
<dbReference type="GO" id="GO:0043565">
    <property type="term" value="F:sequence-specific DNA binding"/>
    <property type="evidence" value="ECO:0007669"/>
    <property type="project" value="InterPro"/>
</dbReference>
<evidence type="ECO:0000259" key="6">
    <source>
        <dbReference type="PROSITE" id="PS50110"/>
    </source>
</evidence>
<evidence type="ECO:0000256" key="1">
    <source>
        <dbReference type="ARBA" id="ARBA00023015"/>
    </source>
</evidence>
<gene>
    <name evidence="7" type="ORF">DFP97_106258</name>
</gene>
<dbReference type="PROSITE" id="PS01124">
    <property type="entry name" value="HTH_ARAC_FAMILY_2"/>
    <property type="match status" value="1"/>
</dbReference>
<evidence type="ECO:0000313" key="8">
    <source>
        <dbReference type="Proteomes" id="UP000252415"/>
    </source>
</evidence>
<keyword evidence="8" id="KW-1185">Reference proteome</keyword>
<dbReference type="SMART" id="SM00342">
    <property type="entry name" value="HTH_ARAC"/>
    <property type="match status" value="1"/>
</dbReference>
<sequence>MNDNVLIVDDEPIIRNGLKNFIDWEKLGFTLAGDCANGLQALELLRSRPIDILITDIKMPVMDGLVLTKHALEVNPQIKIVLISSYNEFEYVREGMKHGAVDYLLKPSLEAEELIAVLLRCKEMLAKNRKQAVERIQFDRQATMLERKRFEQEIIRLLISSQSDFRFIDIFGRQNGSYVCAFVEYDGLNEWREQYGNLHVSMMYEDMQAIFYEQFQKGSAPILAGEGLFLIYPHEESASISLERFKVRVEEELSVSISIGCCTEAETEWVEKGLRRCRAAGGRRFFEGTGRIFSCEAQREDGGSESAQHPHEQEKMDMHAMVETIRAANNNKSVIDSFFSRWKNVRYTPEQVKREAYELLSAFAYINGDSKGLSEFRENIWRCDTIVQLQATIRHLFEEMEHPNRLRLNDKGHGGQLITKAMEYIKLHYREELTLQEVADSIHVSKSYFSNLFKKQSGHNFIDYLIDLRLHEAKRLLVQNECKIYEVAEKSGFNDVKYFSKLFKKMTQMTPVEYREKHQQ</sequence>
<dbReference type="PROSITE" id="PS50110">
    <property type="entry name" value="RESPONSE_REGULATORY"/>
    <property type="match status" value="1"/>
</dbReference>
<dbReference type="Gene3D" id="3.40.50.2300">
    <property type="match status" value="1"/>
</dbReference>
<evidence type="ECO:0000313" key="7">
    <source>
        <dbReference type="EMBL" id="RCW48556.1"/>
    </source>
</evidence>
<evidence type="ECO:0000256" key="2">
    <source>
        <dbReference type="ARBA" id="ARBA00023125"/>
    </source>
</evidence>
<keyword evidence="2" id="KW-0238">DNA-binding</keyword>
<comment type="caution">
    <text evidence="7">The sequence shown here is derived from an EMBL/GenBank/DDBJ whole genome shotgun (WGS) entry which is preliminary data.</text>
</comment>
<dbReference type="PRINTS" id="PR00032">
    <property type="entry name" value="HTHARAC"/>
</dbReference>
<protein>
    <submittedName>
        <fullName evidence="7">Two-component system response regulator YesN</fullName>
    </submittedName>
</protein>
<evidence type="ECO:0000256" key="4">
    <source>
        <dbReference type="PROSITE-ProRule" id="PRU00169"/>
    </source>
</evidence>
<dbReference type="InterPro" id="IPR009057">
    <property type="entry name" value="Homeodomain-like_sf"/>
</dbReference>
<name>A0A368W3L7_9BACL</name>
<dbReference type="PANTHER" id="PTHR43280:SF28">
    <property type="entry name" value="HTH-TYPE TRANSCRIPTIONAL ACTIVATOR RHAS"/>
    <property type="match status" value="1"/>
</dbReference>
<proteinExistence type="predicted"/>
<dbReference type="InterPro" id="IPR020449">
    <property type="entry name" value="Tscrpt_reg_AraC-type_HTH"/>
</dbReference>
<dbReference type="SUPFAM" id="SSF52172">
    <property type="entry name" value="CheY-like"/>
    <property type="match status" value="1"/>
</dbReference>
<keyword evidence="4" id="KW-0597">Phosphoprotein</keyword>
<dbReference type="Pfam" id="PF12833">
    <property type="entry name" value="HTH_18"/>
    <property type="match status" value="1"/>
</dbReference>
<feature type="modified residue" description="4-aspartylphosphate" evidence="4">
    <location>
        <position position="56"/>
    </location>
</feature>
<feature type="domain" description="HTH araC/xylS-type" evidence="5">
    <location>
        <begin position="419"/>
        <end position="517"/>
    </location>
</feature>
<dbReference type="RefSeq" id="WP_114380145.1">
    <property type="nucleotide sequence ID" value="NZ_QPJD01000006.1"/>
</dbReference>
<dbReference type="GO" id="GO:0000160">
    <property type="term" value="P:phosphorelay signal transduction system"/>
    <property type="evidence" value="ECO:0007669"/>
    <property type="project" value="InterPro"/>
</dbReference>